<gene>
    <name evidence="3" type="ORF">SAMN04489737_0185</name>
</gene>
<dbReference type="EMBL" id="LT629804">
    <property type="protein sequence ID" value="SDU77819.1"/>
    <property type="molecule type" value="Genomic_DNA"/>
</dbReference>
<reference evidence="4" key="1">
    <citation type="submission" date="2016-10" db="EMBL/GenBank/DDBJ databases">
        <authorList>
            <person name="Varghese N."/>
            <person name="Submissions S."/>
        </authorList>
    </citation>
    <scope>NUCLEOTIDE SEQUENCE [LARGE SCALE GENOMIC DNA]</scope>
    <source>
        <strain evidence="4">DSM 10002</strain>
    </source>
</reference>
<feature type="transmembrane region" description="Helical" evidence="1">
    <location>
        <begin position="27"/>
        <end position="45"/>
    </location>
</feature>
<dbReference type="PANTHER" id="PTHR34473:SF3">
    <property type="entry name" value="TRANSMEMBRANE PROTEIN-RELATED"/>
    <property type="match status" value="1"/>
</dbReference>
<evidence type="ECO:0000256" key="1">
    <source>
        <dbReference type="SAM" id="Phobius"/>
    </source>
</evidence>
<sequence length="167" mass="18271">MRNRLLVDTEFQPVDPAFAKVTFIRHIIWWILVGIGVGVAFYFAVDDVTSWFGIISLIVVGGIAVGAVWDIWLAVRRAKALGYVELDDELLVRKGIMFQSVTMVPYGRMQQVNLGSGPLLNAYGLASVQLITASAGSDASIPGLPLPEAERLREKLTRMGQAKLEGL</sequence>
<keyword evidence="1" id="KW-0812">Transmembrane</keyword>
<evidence type="ECO:0000313" key="3">
    <source>
        <dbReference type="EMBL" id="SDU77819.1"/>
    </source>
</evidence>
<feature type="domain" description="YdbS-like PH" evidence="2">
    <location>
        <begin position="80"/>
        <end position="156"/>
    </location>
</feature>
<dbReference type="PANTHER" id="PTHR34473">
    <property type="entry name" value="UPF0699 TRANSMEMBRANE PROTEIN YDBS"/>
    <property type="match status" value="1"/>
</dbReference>
<keyword evidence="1" id="KW-1133">Transmembrane helix</keyword>
<proteinExistence type="predicted"/>
<dbReference type="InterPro" id="IPR005182">
    <property type="entry name" value="YdbS-like_PH"/>
</dbReference>
<name>A0A1H2LA77_9ACTO</name>
<dbReference type="AlphaFoldDB" id="A0A1H2LA77"/>
<accession>A0A1H2LA77</accession>
<protein>
    <recommendedName>
        <fullName evidence="2">YdbS-like PH domain-containing protein</fullName>
    </recommendedName>
</protein>
<organism evidence="3 4">
    <name type="scientific">Arcanobacterium phocae</name>
    <dbReference type="NCBI Taxonomy" id="131112"/>
    <lineage>
        <taxon>Bacteria</taxon>
        <taxon>Bacillati</taxon>
        <taxon>Actinomycetota</taxon>
        <taxon>Actinomycetes</taxon>
        <taxon>Actinomycetales</taxon>
        <taxon>Actinomycetaceae</taxon>
        <taxon>Arcanobacterium</taxon>
    </lineage>
</organism>
<feature type="transmembrane region" description="Helical" evidence="1">
    <location>
        <begin position="51"/>
        <end position="75"/>
    </location>
</feature>
<dbReference type="GeneID" id="65343944"/>
<evidence type="ECO:0000313" key="4">
    <source>
        <dbReference type="Proteomes" id="UP000214355"/>
    </source>
</evidence>
<evidence type="ECO:0000259" key="2">
    <source>
        <dbReference type="Pfam" id="PF03703"/>
    </source>
</evidence>
<dbReference type="OrthoDB" id="7364633at2"/>
<keyword evidence="4" id="KW-1185">Reference proteome</keyword>
<dbReference type="RefSeq" id="WP_091278772.1">
    <property type="nucleotide sequence ID" value="NZ_JABAPH010000018.1"/>
</dbReference>
<dbReference type="Pfam" id="PF03703">
    <property type="entry name" value="bPH_2"/>
    <property type="match status" value="1"/>
</dbReference>
<dbReference type="STRING" id="131112.SAMN04489737_0185"/>
<dbReference type="Proteomes" id="UP000214355">
    <property type="component" value="Chromosome I"/>
</dbReference>
<keyword evidence="1" id="KW-0472">Membrane</keyword>